<dbReference type="GO" id="GO:0003700">
    <property type="term" value="F:DNA-binding transcription factor activity"/>
    <property type="evidence" value="ECO:0007669"/>
    <property type="project" value="InterPro"/>
</dbReference>
<organism evidence="5 6">
    <name type="scientific">Malikia granosa</name>
    <dbReference type="NCBI Taxonomy" id="263067"/>
    <lineage>
        <taxon>Bacteria</taxon>
        <taxon>Pseudomonadati</taxon>
        <taxon>Pseudomonadota</taxon>
        <taxon>Betaproteobacteria</taxon>
        <taxon>Burkholderiales</taxon>
        <taxon>Comamonadaceae</taxon>
        <taxon>Malikia</taxon>
    </lineage>
</organism>
<dbReference type="OrthoDB" id="8759079at2"/>
<dbReference type="InterPro" id="IPR036388">
    <property type="entry name" value="WH-like_DNA-bd_sf"/>
</dbReference>
<dbReference type="InterPro" id="IPR000835">
    <property type="entry name" value="HTH_MarR-typ"/>
</dbReference>
<evidence type="ECO:0000313" key="6">
    <source>
        <dbReference type="Proteomes" id="UP000238589"/>
    </source>
</evidence>
<name>A0A2S9K1J3_9BURK</name>
<reference evidence="5 6" key="1">
    <citation type="submission" date="2018-03" db="EMBL/GenBank/DDBJ databases">
        <title>Comparative genomics illustrates the genes involved in a hyperalkaliphilic mechanisms of Serpentinomonas isolated from highly-alkaline calcium-rich serpentinized springs.</title>
        <authorList>
            <person name="Suzuki S."/>
            <person name="Ishii S."/>
            <person name="Walworth N."/>
            <person name="Bird L."/>
            <person name="Kuenen J.G."/>
            <person name="Nealson K.H."/>
        </authorList>
    </citation>
    <scope>NUCLEOTIDE SEQUENCE [LARGE SCALE GENOMIC DNA]</scope>
    <source>
        <strain evidence="5 6">P1</strain>
    </source>
</reference>
<dbReference type="Pfam" id="PF01047">
    <property type="entry name" value="MarR"/>
    <property type="match status" value="1"/>
</dbReference>
<comment type="caution">
    <text evidence="5">The sequence shown here is derived from an EMBL/GenBank/DDBJ whole genome shotgun (WGS) entry which is preliminary data.</text>
</comment>
<sequence length="171" mass="19409">MTSKSIETQSLLHHWRESVPNDRLAHLVRDVARAQMRALQYRLSPFGVSFGHWTFLRILWIRDGLTQKELSDLAGVMEPTTFSAVKAMERMGFIERRHLPGNKKNMHVYLTDAGRSLEHVLVPLAEEVNEISADGLPDRTLSLVRNALVRMIENLAHEEETRATLVGDAGD</sequence>
<evidence type="ECO:0000256" key="1">
    <source>
        <dbReference type="ARBA" id="ARBA00023015"/>
    </source>
</evidence>
<dbReference type="PROSITE" id="PS50995">
    <property type="entry name" value="HTH_MARR_2"/>
    <property type="match status" value="1"/>
</dbReference>
<evidence type="ECO:0000313" key="5">
    <source>
        <dbReference type="EMBL" id="PRD64292.1"/>
    </source>
</evidence>
<keyword evidence="6" id="KW-1185">Reference proteome</keyword>
<evidence type="ECO:0000256" key="3">
    <source>
        <dbReference type="ARBA" id="ARBA00023163"/>
    </source>
</evidence>
<proteinExistence type="predicted"/>
<dbReference type="RefSeq" id="WP_056277456.1">
    <property type="nucleotide sequence ID" value="NZ_PVLQ01000077.1"/>
</dbReference>
<keyword evidence="2" id="KW-0238">DNA-binding</keyword>
<keyword evidence="1" id="KW-0805">Transcription regulation</keyword>
<dbReference type="AlphaFoldDB" id="A0A2S9K1J3"/>
<gene>
    <name evidence="5" type="ORF">C6P64_15240</name>
</gene>
<feature type="domain" description="HTH marR-type" evidence="4">
    <location>
        <begin position="21"/>
        <end position="153"/>
    </location>
</feature>
<dbReference type="PANTHER" id="PTHR42756">
    <property type="entry name" value="TRANSCRIPTIONAL REGULATOR, MARR"/>
    <property type="match status" value="1"/>
</dbReference>
<dbReference type="Proteomes" id="UP000238589">
    <property type="component" value="Unassembled WGS sequence"/>
</dbReference>
<keyword evidence="3" id="KW-0804">Transcription</keyword>
<protein>
    <submittedName>
        <fullName evidence="5">MarR family transcriptional regulator</fullName>
    </submittedName>
</protein>
<dbReference type="Gene3D" id="1.10.10.10">
    <property type="entry name" value="Winged helix-like DNA-binding domain superfamily/Winged helix DNA-binding domain"/>
    <property type="match status" value="1"/>
</dbReference>
<accession>A0A2S9K1J3</accession>
<dbReference type="SMART" id="SM00347">
    <property type="entry name" value="HTH_MARR"/>
    <property type="match status" value="1"/>
</dbReference>
<evidence type="ECO:0000259" key="4">
    <source>
        <dbReference type="PROSITE" id="PS50995"/>
    </source>
</evidence>
<dbReference type="GO" id="GO:0003677">
    <property type="term" value="F:DNA binding"/>
    <property type="evidence" value="ECO:0007669"/>
    <property type="project" value="UniProtKB-KW"/>
</dbReference>
<dbReference type="EMBL" id="PVLQ01000077">
    <property type="protein sequence ID" value="PRD64292.1"/>
    <property type="molecule type" value="Genomic_DNA"/>
</dbReference>
<dbReference type="InterPro" id="IPR036390">
    <property type="entry name" value="WH_DNA-bd_sf"/>
</dbReference>
<dbReference type="PANTHER" id="PTHR42756:SF1">
    <property type="entry name" value="TRANSCRIPTIONAL REPRESSOR OF EMRAB OPERON"/>
    <property type="match status" value="1"/>
</dbReference>
<evidence type="ECO:0000256" key="2">
    <source>
        <dbReference type="ARBA" id="ARBA00023125"/>
    </source>
</evidence>
<dbReference type="SUPFAM" id="SSF46785">
    <property type="entry name" value="Winged helix' DNA-binding domain"/>
    <property type="match status" value="1"/>
</dbReference>